<accession>A0A0G3EEH8</accession>
<dbReference type="Pfam" id="PF07670">
    <property type="entry name" value="Gate"/>
    <property type="match status" value="2"/>
</dbReference>
<dbReference type="PATRIC" id="fig|1609981.3.peg.1668"/>
<comment type="function">
    <text evidence="16">Probable transporter of a GTP-driven Fe(2+) uptake system.</text>
</comment>
<dbReference type="NCBIfam" id="TIGR00231">
    <property type="entry name" value="small_GTP"/>
    <property type="match status" value="1"/>
</dbReference>
<feature type="transmembrane region" description="Helical" evidence="16">
    <location>
        <begin position="758"/>
        <end position="776"/>
    </location>
</feature>
<feature type="transmembrane region" description="Helical" evidence="16">
    <location>
        <begin position="292"/>
        <end position="314"/>
    </location>
</feature>
<dbReference type="Gene3D" id="3.40.50.300">
    <property type="entry name" value="P-loop containing nucleotide triphosphate hydrolases"/>
    <property type="match status" value="1"/>
</dbReference>
<evidence type="ECO:0000256" key="7">
    <source>
        <dbReference type="ARBA" id="ARBA00022741"/>
    </source>
</evidence>
<keyword evidence="6 16" id="KW-0812">Transmembrane</keyword>
<dbReference type="CDD" id="cd01879">
    <property type="entry name" value="FeoB"/>
    <property type="match status" value="1"/>
</dbReference>
<dbReference type="InterPro" id="IPR011642">
    <property type="entry name" value="Gate_dom"/>
</dbReference>
<protein>
    <recommendedName>
        <fullName evidence="13 16">Ferrous iron transport protein B</fullName>
    </recommendedName>
</protein>
<keyword evidence="7 14" id="KW-0547">Nucleotide-binding</keyword>
<dbReference type="NCBIfam" id="NF007105">
    <property type="entry name" value="PRK09554.1"/>
    <property type="match status" value="1"/>
</dbReference>
<evidence type="ECO:0000259" key="17">
    <source>
        <dbReference type="PROSITE" id="PS51711"/>
    </source>
</evidence>
<gene>
    <name evidence="18" type="primary">feoB_1</name>
    <name evidence="18" type="ORF">L21SP4_01608</name>
</gene>
<evidence type="ECO:0000256" key="16">
    <source>
        <dbReference type="RuleBase" id="RU362098"/>
    </source>
</evidence>
<evidence type="ECO:0000313" key="19">
    <source>
        <dbReference type="Proteomes" id="UP000035268"/>
    </source>
</evidence>
<evidence type="ECO:0000256" key="8">
    <source>
        <dbReference type="ARBA" id="ARBA00022989"/>
    </source>
</evidence>
<dbReference type="InterPro" id="IPR027417">
    <property type="entry name" value="P-loop_NTPase"/>
</dbReference>
<evidence type="ECO:0000256" key="6">
    <source>
        <dbReference type="ARBA" id="ARBA00022692"/>
    </source>
</evidence>
<evidence type="ECO:0000256" key="3">
    <source>
        <dbReference type="ARBA" id="ARBA00022475"/>
    </source>
</evidence>
<dbReference type="OrthoDB" id="9809127at2"/>
<dbReference type="InterPro" id="IPR005225">
    <property type="entry name" value="Small_GTP-bd"/>
</dbReference>
<feature type="binding site" evidence="14">
    <location>
        <begin position="21"/>
        <end position="28"/>
    </location>
    <ligand>
        <name>GTP</name>
        <dbReference type="ChEBI" id="CHEBI:37565"/>
        <label>1</label>
    </ligand>
</feature>
<dbReference type="Gene3D" id="1.10.287.1770">
    <property type="match status" value="1"/>
</dbReference>
<dbReference type="PROSITE" id="PS51711">
    <property type="entry name" value="G_FEOB"/>
    <property type="match status" value="1"/>
</dbReference>
<feature type="binding site" evidence="14">
    <location>
        <begin position="127"/>
        <end position="130"/>
    </location>
    <ligand>
        <name>GTP</name>
        <dbReference type="ChEBI" id="CHEBI:37565"/>
        <label>1</label>
    </ligand>
</feature>
<dbReference type="InterPro" id="IPR003373">
    <property type="entry name" value="Fe2_transport_prot-B"/>
</dbReference>
<feature type="binding site" evidence="15">
    <location>
        <position position="36"/>
    </location>
    <ligand>
        <name>Mg(2+)</name>
        <dbReference type="ChEBI" id="CHEBI:18420"/>
        <label>2</label>
    </ligand>
</feature>
<dbReference type="STRING" id="1307763.L21SP4_01608"/>
<evidence type="ECO:0000256" key="11">
    <source>
        <dbReference type="ARBA" id="ARBA00023134"/>
    </source>
</evidence>
<feature type="transmembrane region" description="Helical" evidence="16">
    <location>
        <begin position="467"/>
        <end position="487"/>
    </location>
</feature>
<reference evidence="18 19" key="2">
    <citation type="journal article" date="2016" name="ISME J.">
        <title>Characterization of the first cultured representative of Verrucomicrobia subdivision 5 indicates the proposal of a novel phylum.</title>
        <authorList>
            <person name="Spring S."/>
            <person name="Bunk B."/>
            <person name="Sproer C."/>
            <person name="Schumann P."/>
            <person name="Rohde M."/>
            <person name="Tindall B.J."/>
            <person name="Klenk H.P."/>
        </authorList>
    </citation>
    <scope>NUCLEOTIDE SEQUENCE [LARGE SCALE GENOMIC DNA]</scope>
    <source>
        <strain evidence="18 19">L21-Fru-AB</strain>
    </source>
</reference>
<dbReference type="InterPro" id="IPR006073">
    <property type="entry name" value="GTP-bd"/>
</dbReference>
<dbReference type="InterPro" id="IPR050860">
    <property type="entry name" value="FeoB_GTPase"/>
</dbReference>
<keyword evidence="19" id="KW-1185">Reference proteome</keyword>
<sequence length="787" mass="84812">MTNDPARGSHDVDKLRIAIAGNPNCGKTTLLNALTGSRQHVGNWPGVTVERIDGHYMEGDTRVEVTDLPGIYSFSAYSIDESIARKHILMDTPDVVVNIVDASNLERNLYLTTQLLEMRVPVLVALNMVDIAKKRRIHIETAHLARHLGCPVVPIVASKGTGLPELRAAIVEAARTKQVSAAHVAYDAELEKSLAALEDKVRPVAAQRGVNARWLSIKTFEQDELALGMVKDAGVERMVADETARVEKHTGEDLDIVISDGRYGFIHGLVRDVVRRDSEVRRTVSDAIDRVVLNRVAGIPIFLAVMYLVFVATINLGGPFIDFFDGLCGTIFVDGFGHLLGAMKTPEWLIALLAGGIGGGIQTVATFIPPIFFIFLCLAFLEDSGYMARAAFAMDRLLRAVGLPGKAFIPMLVGFGCNVPAIMATRTLENNRDRILTIMMNPFMSCGARLPVYTLFVAAFFPRHGGTVLFGLYFTGIVLAVLTGLLFKRTILHGETSTFVMELPPYHMPTFRGILFHTWNRLKSFMLRAGRVIIVVVVALSFLNSIGTDGSFGNEDSENSALSAVSKKVGVVFRPMGLTEENWPGAVGLFTGLFAKEAVVGTLDTLYSAMAEQEAAAEAAAAGEEAEAEEAFDFWGGIAAAFAAIPAGFEGFGEGLADPLGVGIDDDLSDTKAVAEEMEIESGTVTAMAKYFDGKAGAIAYLLFILIYAPCVAAIAAIYRETNLNWAAFSVGYLTLLAWVAGTLFYQCATFSQHPGASAGWIAACLTSLAALYAGLRARARTLTVEA</sequence>
<evidence type="ECO:0000256" key="4">
    <source>
        <dbReference type="ARBA" id="ARBA00022496"/>
    </source>
</evidence>
<keyword evidence="10" id="KW-0406">Ion transport</keyword>
<dbReference type="Proteomes" id="UP000035268">
    <property type="component" value="Chromosome"/>
</dbReference>
<feature type="transmembrane region" description="Helical" evidence="16">
    <location>
        <begin position="529"/>
        <end position="547"/>
    </location>
</feature>
<dbReference type="Pfam" id="PF17910">
    <property type="entry name" value="FeoB_Cyto"/>
    <property type="match status" value="1"/>
</dbReference>
<feature type="binding site" evidence="15">
    <location>
        <position position="33"/>
    </location>
    <ligand>
        <name>Mg(2+)</name>
        <dbReference type="ChEBI" id="CHEBI:18420"/>
        <label>2</label>
    </ligand>
</feature>
<keyword evidence="12 16" id="KW-0472">Membrane</keyword>
<evidence type="ECO:0000256" key="10">
    <source>
        <dbReference type="ARBA" id="ARBA00023065"/>
    </source>
</evidence>
<dbReference type="GO" id="GO:0005525">
    <property type="term" value="F:GTP binding"/>
    <property type="evidence" value="ECO:0007669"/>
    <property type="project" value="UniProtKB-KW"/>
</dbReference>
<dbReference type="FunFam" id="3.40.50.300:FF:000426">
    <property type="entry name" value="Ferrous iron transport protein B"/>
    <property type="match status" value="1"/>
</dbReference>
<dbReference type="KEGG" id="vbl:L21SP4_01608"/>
<keyword evidence="2 16" id="KW-0813">Transport</keyword>
<evidence type="ECO:0000256" key="9">
    <source>
        <dbReference type="ARBA" id="ARBA00023004"/>
    </source>
</evidence>
<dbReference type="GO" id="GO:0015093">
    <property type="term" value="F:ferrous iron transmembrane transporter activity"/>
    <property type="evidence" value="ECO:0007669"/>
    <property type="project" value="UniProtKB-UniRule"/>
</dbReference>
<dbReference type="EMBL" id="CP010904">
    <property type="protein sequence ID" value="AKJ64851.1"/>
    <property type="molecule type" value="Genomic_DNA"/>
</dbReference>
<keyword evidence="8 16" id="KW-1133">Transmembrane helix</keyword>
<dbReference type="AlphaFoldDB" id="A0A0G3EEH8"/>
<dbReference type="PANTHER" id="PTHR43185:SF1">
    <property type="entry name" value="FE(2+) TRANSPORTER FEOB"/>
    <property type="match status" value="1"/>
</dbReference>
<dbReference type="Pfam" id="PF07664">
    <property type="entry name" value="FeoB_C"/>
    <property type="match status" value="1"/>
</dbReference>
<keyword evidence="5" id="KW-0997">Cell inner membrane</keyword>
<comment type="similarity">
    <text evidence="16">Belongs to the TRAFAC class TrmE-Era-EngA-EngB-Septin-like GTPase superfamily. FeoB GTPase (TC 9.A.8) family.</text>
</comment>
<evidence type="ECO:0000256" key="5">
    <source>
        <dbReference type="ARBA" id="ARBA00022519"/>
    </source>
</evidence>
<reference evidence="19" key="1">
    <citation type="submission" date="2015-02" db="EMBL/GenBank/DDBJ databases">
        <title>Description and complete genome sequence of the first cultured representative of the subdivision 5 of the Verrucomicrobia phylum.</title>
        <authorList>
            <person name="Spring S."/>
            <person name="Bunk B."/>
            <person name="Sproer C."/>
            <person name="Klenk H.-P."/>
        </authorList>
    </citation>
    <scope>NUCLEOTIDE SEQUENCE [LARGE SCALE GENOMIC DNA]</scope>
    <source>
        <strain evidence="19">L21-Fru-AB</strain>
    </source>
</reference>
<evidence type="ECO:0000313" key="18">
    <source>
        <dbReference type="EMBL" id="AKJ64851.1"/>
    </source>
</evidence>
<proteinExistence type="inferred from homology"/>
<dbReference type="PANTHER" id="PTHR43185">
    <property type="entry name" value="FERROUS IRON TRANSPORT PROTEIN B"/>
    <property type="match status" value="1"/>
</dbReference>
<dbReference type="Pfam" id="PF02421">
    <property type="entry name" value="FeoB_N"/>
    <property type="match status" value="1"/>
</dbReference>
<keyword evidence="15" id="KW-0479">Metal-binding</keyword>
<feature type="transmembrane region" description="Helical" evidence="16">
    <location>
        <begin position="401"/>
        <end position="423"/>
    </location>
</feature>
<feature type="binding site" evidence="14">
    <location>
        <begin position="46"/>
        <end position="50"/>
    </location>
    <ligand>
        <name>GTP</name>
        <dbReference type="ChEBI" id="CHEBI:37565"/>
        <label>1</label>
    </ligand>
</feature>
<evidence type="ECO:0000256" key="15">
    <source>
        <dbReference type="PIRSR" id="PIRSR603373-2"/>
    </source>
</evidence>
<feature type="binding site" evidence="14">
    <location>
        <begin position="67"/>
        <end position="70"/>
    </location>
    <ligand>
        <name>GTP</name>
        <dbReference type="ChEBI" id="CHEBI:37565"/>
        <label>1</label>
    </ligand>
</feature>
<dbReference type="InterPro" id="IPR030389">
    <property type="entry name" value="G_FEOB_dom"/>
</dbReference>
<dbReference type="PRINTS" id="PR00326">
    <property type="entry name" value="GTP1OBG"/>
</dbReference>
<keyword evidence="15" id="KW-0460">Magnesium</keyword>
<name>A0A0G3EEH8_9BACT</name>
<dbReference type="GO" id="GO:0005886">
    <property type="term" value="C:plasma membrane"/>
    <property type="evidence" value="ECO:0007669"/>
    <property type="project" value="UniProtKB-SubCell"/>
</dbReference>
<keyword evidence="9 16" id="KW-0408">Iron</keyword>
<feature type="transmembrane region" description="Helical" evidence="16">
    <location>
        <begin position="320"/>
        <end position="341"/>
    </location>
</feature>
<dbReference type="GO" id="GO:0046872">
    <property type="term" value="F:metal ion binding"/>
    <property type="evidence" value="ECO:0007669"/>
    <property type="project" value="UniProtKB-KW"/>
</dbReference>
<dbReference type="InterPro" id="IPR041069">
    <property type="entry name" value="FeoB_Cyto"/>
</dbReference>
<dbReference type="SUPFAM" id="SSF52540">
    <property type="entry name" value="P-loop containing nucleoside triphosphate hydrolases"/>
    <property type="match status" value="1"/>
</dbReference>
<feature type="binding site" evidence="15">
    <location>
        <position position="32"/>
    </location>
    <ligand>
        <name>Mg(2+)</name>
        <dbReference type="ChEBI" id="CHEBI:18420"/>
        <label>2</label>
    </ligand>
</feature>
<evidence type="ECO:0000256" key="2">
    <source>
        <dbReference type="ARBA" id="ARBA00022448"/>
    </source>
</evidence>
<feature type="transmembrane region" description="Helical" evidence="16">
    <location>
        <begin position="698"/>
        <end position="719"/>
    </location>
</feature>
<evidence type="ECO:0000256" key="14">
    <source>
        <dbReference type="PIRSR" id="PIRSR603373-1"/>
    </source>
</evidence>
<feature type="domain" description="FeoB-type G" evidence="17">
    <location>
        <begin position="14"/>
        <end position="176"/>
    </location>
</feature>
<evidence type="ECO:0000256" key="1">
    <source>
        <dbReference type="ARBA" id="ARBA00004429"/>
    </source>
</evidence>
<dbReference type="NCBIfam" id="TIGR00437">
    <property type="entry name" value="feoB"/>
    <property type="match status" value="1"/>
</dbReference>
<evidence type="ECO:0000256" key="13">
    <source>
        <dbReference type="NCBIfam" id="TIGR00437"/>
    </source>
</evidence>
<comment type="subcellular location">
    <subcellularLocation>
        <location evidence="1 16">Cell inner membrane</location>
        <topology evidence="1 16">Multi-pass membrane protein</topology>
    </subcellularLocation>
</comment>
<keyword evidence="4 16" id="KW-0410">Iron transport</keyword>
<feature type="transmembrane region" description="Helical" evidence="16">
    <location>
        <begin position="348"/>
        <end position="381"/>
    </location>
</feature>
<feature type="binding site" evidence="15">
    <location>
        <position position="35"/>
    </location>
    <ligand>
        <name>Mg(2+)</name>
        <dbReference type="ChEBI" id="CHEBI:18420"/>
        <label>2</label>
    </ligand>
</feature>
<evidence type="ECO:0000256" key="12">
    <source>
        <dbReference type="ARBA" id="ARBA00023136"/>
    </source>
</evidence>
<dbReference type="InterPro" id="IPR011640">
    <property type="entry name" value="Fe2_transport_prot_B_C"/>
</dbReference>
<organism evidence="18 19">
    <name type="scientific">Kiritimatiella glycovorans</name>
    <dbReference type="NCBI Taxonomy" id="1307763"/>
    <lineage>
        <taxon>Bacteria</taxon>
        <taxon>Pseudomonadati</taxon>
        <taxon>Kiritimatiellota</taxon>
        <taxon>Kiritimatiellia</taxon>
        <taxon>Kiritimatiellales</taxon>
        <taxon>Kiritimatiellaceae</taxon>
        <taxon>Kiritimatiella</taxon>
    </lineage>
</organism>
<feature type="transmembrane region" description="Helical" evidence="16">
    <location>
        <begin position="435"/>
        <end position="461"/>
    </location>
</feature>
<keyword evidence="11 14" id="KW-0342">GTP-binding</keyword>
<keyword evidence="3" id="KW-1003">Cell membrane</keyword>
<feature type="transmembrane region" description="Helical" evidence="16">
    <location>
        <begin position="726"/>
        <end position="746"/>
    </location>
</feature>